<dbReference type="SMART" id="SM00075">
    <property type="entry name" value="HYDRO"/>
    <property type="match status" value="1"/>
</dbReference>
<proteinExistence type="inferred from homology"/>
<dbReference type="InterPro" id="IPR001338">
    <property type="entry name" value="Class_I_Hydrophobin"/>
</dbReference>
<evidence type="ECO:0000256" key="1">
    <source>
        <dbReference type="ARBA" id="ARBA00023157"/>
    </source>
</evidence>
<keyword evidence="2" id="KW-0732">Signal</keyword>
<dbReference type="Pfam" id="PF01185">
    <property type="entry name" value="Hydrophobin"/>
    <property type="match status" value="1"/>
</dbReference>
<keyword evidence="1 2" id="KW-1015">Disulfide bond</keyword>
<sequence>MQLLKAIPLFAALVAASPFAPKAAAGSGAQHANGDIKFPVPNSMTVKQGTEKCGDNAQLSCCNKVTYAGDTTDVAEGLLAGALSNLLGSGSGSQGLGLFDECSKLDIPIIINIQDILNKKCQQNIACCQKTESDASGSLIGLALPCIALGALL</sequence>
<evidence type="ECO:0000256" key="2">
    <source>
        <dbReference type="RuleBase" id="RU365009"/>
    </source>
</evidence>
<protein>
    <recommendedName>
        <fullName evidence="2">Hydrophobin</fullName>
    </recommendedName>
</protein>
<gene>
    <name evidence="3" type="ORF">BDV29DRAFT_154634</name>
</gene>
<evidence type="ECO:0000313" key="4">
    <source>
        <dbReference type="Proteomes" id="UP000326565"/>
    </source>
</evidence>
<comment type="subcellular location">
    <subcellularLocation>
        <location evidence="2">Secreted</location>
        <location evidence="2">Cell wall</location>
    </subcellularLocation>
</comment>
<feature type="signal peptide" evidence="2">
    <location>
        <begin position="1"/>
        <end position="16"/>
    </location>
</feature>
<feature type="chain" id="PRO_5025093358" description="Hydrophobin" evidence="2">
    <location>
        <begin position="17"/>
        <end position="153"/>
    </location>
</feature>
<comment type="similarity">
    <text evidence="2">Belongs to the fungal hydrophobin family.</text>
</comment>
<dbReference type="GO" id="GO:0005199">
    <property type="term" value="F:structural constituent of cell wall"/>
    <property type="evidence" value="ECO:0007669"/>
    <property type="project" value="InterPro"/>
</dbReference>
<organism evidence="3 4">
    <name type="scientific">Aspergillus leporis</name>
    <dbReference type="NCBI Taxonomy" id="41062"/>
    <lineage>
        <taxon>Eukaryota</taxon>
        <taxon>Fungi</taxon>
        <taxon>Dikarya</taxon>
        <taxon>Ascomycota</taxon>
        <taxon>Pezizomycotina</taxon>
        <taxon>Eurotiomycetes</taxon>
        <taxon>Eurotiomycetidae</taxon>
        <taxon>Eurotiales</taxon>
        <taxon>Aspergillaceae</taxon>
        <taxon>Aspergillus</taxon>
        <taxon>Aspergillus subgen. Circumdati</taxon>
    </lineage>
</organism>
<evidence type="ECO:0000313" key="3">
    <source>
        <dbReference type="EMBL" id="KAB8076461.1"/>
    </source>
</evidence>
<dbReference type="OrthoDB" id="4225815at2759"/>
<name>A0A5N5X6U2_9EURO</name>
<keyword evidence="4" id="KW-1185">Reference proteome</keyword>
<dbReference type="GO" id="GO:0009277">
    <property type="term" value="C:fungal-type cell wall"/>
    <property type="evidence" value="ECO:0007669"/>
    <property type="project" value="InterPro"/>
</dbReference>
<accession>A0A5N5X6U2</accession>
<dbReference type="EMBL" id="ML732180">
    <property type="protein sequence ID" value="KAB8076461.1"/>
    <property type="molecule type" value="Genomic_DNA"/>
</dbReference>
<dbReference type="AlphaFoldDB" id="A0A5N5X6U2"/>
<dbReference type="Proteomes" id="UP000326565">
    <property type="component" value="Unassembled WGS sequence"/>
</dbReference>
<keyword evidence="2" id="KW-0964">Secreted</keyword>
<reference evidence="3 4" key="1">
    <citation type="submission" date="2019-04" db="EMBL/GenBank/DDBJ databases">
        <title>Friends and foes A comparative genomics study of 23 Aspergillus species from section Flavi.</title>
        <authorList>
            <consortium name="DOE Joint Genome Institute"/>
            <person name="Kjaerbolling I."/>
            <person name="Vesth T."/>
            <person name="Frisvad J.C."/>
            <person name="Nybo J.L."/>
            <person name="Theobald S."/>
            <person name="Kildgaard S."/>
            <person name="Isbrandt T."/>
            <person name="Kuo A."/>
            <person name="Sato A."/>
            <person name="Lyhne E.K."/>
            <person name="Kogle M.E."/>
            <person name="Wiebenga A."/>
            <person name="Kun R.S."/>
            <person name="Lubbers R.J."/>
            <person name="Makela M.R."/>
            <person name="Barry K."/>
            <person name="Chovatia M."/>
            <person name="Clum A."/>
            <person name="Daum C."/>
            <person name="Haridas S."/>
            <person name="He G."/>
            <person name="LaButti K."/>
            <person name="Lipzen A."/>
            <person name="Mondo S."/>
            <person name="Riley R."/>
            <person name="Salamov A."/>
            <person name="Simmons B.A."/>
            <person name="Magnuson J.K."/>
            <person name="Henrissat B."/>
            <person name="Mortensen U.H."/>
            <person name="Larsen T.O."/>
            <person name="Devries R.P."/>
            <person name="Grigoriev I.V."/>
            <person name="Machida M."/>
            <person name="Baker S.E."/>
            <person name="Andersen M.R."/>
        </authorList>
    </citation>
    <scope>NUCLEOTIDE SEQUENCE [LARGE SCALE GENOMIC DNA]</scope>
    <source>
        <strain evidence="3 4">CBS 151.66</strain>
    </source>
</reference>
<keyword evidence="2" id="KW-0134">Cell wall</keyword>